<name>A0A0C3IYC5_PISTI</name>
<keyword evidence="2" id="KW-1185">Reference proteome</keyword>
<reference evidence="1 2" key="1">
    <citation type="submission" date="2014-04" db="EMBL/GenBank/DDBJ databases">
        <authorList>
            <consortium name="DOE Joint Genome Institute"/>
            <person name="Kuo A."/>
            <person name="Kohler A."/>
            <person name="Costa M.D."/>
            <person name="Nagy L.G."/>
            <person name="Floudas D."/>
            <person name="Copeland A."/>
            <person name="Barry K.W."/>
            <person name="Cichocki N."/>
            <person name="Veneault-Fourrey C."/>
            <person name="LaButti K."/>
            <person name="Lindquist E.A."/>
            <person name="Lipzen A."/>
            <person name="Lundell T."/>
            <person name="Morin E."/>
            <person name="Murat C."/>
            <person name="Sun H."/>
            <person name="Tunlid A."/>
            <person name="Henrissat B."/>
            <person name="Grigoriev I.V."/>
            <person name="Hibbett D.S."/>
            <person name="Martin F."/>
            <person name="Nordberg H.P."/>
            <person name="Cantor M.N."/>
            <person name="Hua S.X."/>
        </authorList>
    </citation>
    <scope>NUCLEOTIDE SEQUENCE [LARGE SCALE GENOMIC DNA]</scope>
    <source>
        <strain evidence="1 2">Marx 270</strain>
    </source>
</reference>
<dbReference type="Proteomes" id="UP000054217">
    <property type="component" value="Unassembled WGS sequence"/>
</dbReference>
<organism evidence="1 2">
    <name type="scientific">Pisolithus tinctorius Marx 270</name>
    <dbReference type="NCBI Taxonomy" id="870435"/>
    <lineage>
        <taxon>Eukaryota</taxon>
        <taxon>Fungi</taxon>
        <taxon>Dikarya</taxon>
        <taxon>Basidiomycota</taxon>
        <taxon>Agaricomycotina</taxon>
        <taxon>Agaricomycetes</taxon>
        <taxon>Agaricomycetidae</taxon>
        <taxon>Boletales</taxon>
        <taxon>Sclerodermatineae</taxon>
        <taxon>Pisolithaceae</taxon>
        <taxon>Pisolithus</taxon>
    </lineage>
</organism>
<evidence type="ECO:0000313" key="2">
    <source>
        <dbReference type="Proteomes" id="UP000054217"/>
    </source>
</evidence>
<dbReference type="OrthoDB" id="2985972at2759"/>
<accession>A0A0C3IYC5</accession>
<dbReference type="AlphaFoldDB" id="A0A0C3IYC5"/>
<evidence type="ECO:0000313" key="1">
    <source>
        <dbReference type="EMBL" id="KIO01808.1"/>
    </source>
</evidence>
<reference evidence="2" key="2">
    <citation type="submission" date="2015-01" db="EMBL/GenBank/DDBJ databases">
        <title>Evolutionary Origins and Diversification of the Mycorrhizal Mutualists.</title>
        <authorList>
            <consortium name="DOE Joint Genome Institute"/>
            <consortium name="Mycorrhizal Genomics Consortium"/>
            <person name="Kohler A."/>
            <person name="Kuo A."/>
            <person name="Nagy L.G."/>
            <person name="Floudas D."/>
            <person name="Copeland A."/>
            <person name="Barry K.W."/>
            <person name="Cichocki N."/>
            <person name="Veneault-Fourrey C."/>
            <person name="LaButti K."/>
            <person name="Lindquist E.A."/>
            <person name="Lipzen A."/>
            <person name="Lundell T."/>
            <person name="Morin E."/>
            <person name="Murat C."/>
            <person name="Riley R."/>
            <person name="Ohm R."/>
            <person name="Sun H."/>
            <person name="Tunlid A."/>
            <person name="Henrissat B."/>
            <person name="Grigoriev I.V."/>
            <person name="Hibbett D.S."/>
            <person name="Martin F."/>
        </authorList>
    </citation>
    <scope>NUCLEOTIDE SEQUENCE [LARGE SCALE GENOMIC DNA]</scope>
    <source>
        <strain evidence="2">Marx 270</strain>
    </source>
</reference>
<dbReference type="HOGENOM" id="CLU_1911704_0_0_1"/>
<proteinExistence type="predicted"/>
<dbReference type="InParanoid" id="A0A0C3IYC5"/>
<feature type="non-terminal residue" evidence="1">
    <location>
        <position position="1"/>
    </location>
</feature>
<dbReference type="EMBL" id="KN831985">
    <property type="protein sequence ID" value="KIO01808.1"/>
    <property type="molecule type" value="Genomic_DNA"/>
</dbReference>
<sequence length="133" mass="15843">AIAHIWHERFTYHLLEFVRLGCNFHILKVFTCSFKELLHFLLKEISKEHHWLIGEKVFIVVVYTKAMLNEHHKVIACKEPTILSHADDFQNPTVCQEDWHAVWWNGMGCFLLNGRNPQPYFDAIKHFHKMQFG</sequence>
<gene>
    <name evidence="1" type="ORF">M404DRAFT_149068</name>
</gene>
<protein>
    <submittedName>
        <fullName evidence="1">Uncharacterized protein</fullName>
    </submittedName>
</protein>